<accession>A0ACC1HJM9</accession>
<gene>
    <name evidence="1" type="ORF">EV182_000191</name>
</gene>
<evidence type="ECO:0000313" key="2">
    <source>
        <dbReference type="Proteomes" id="UP001145114"/>
    </source>
</evidence>
<sequence>MSLEGYSTEKLIILARKAPKNLRKSALAALSVGFFFTNPHYQFFLAYEPSTGLKHLVISYESFVAFSTQLSPELQAIFKRAKSQCFVNHTYIMLEDADDHKQCLKRIKVANQQVKDALRLAELKEYREKTTALRNQGTHAFLSLDCEMWERNHKLIIEVGWSIYDPQTQMVFDRHHIINNAYHLRNGRFVPDNKDNYLFGESLVTSITRTGHDLEADIRRFSPVVIVGHDVGGDISALNRCGIKLTDKFGKLLPTIDTGKLYMDVSSSTHNTTSLGNMCTALGLRPQKLHNAGNDARYTLMAFLKMTDPQREL</sequence>
<comment type="caution">
    <text evidence="1">The sequence shown here is derived from an EMBL/GenBank/DDBJ whole genome shotgun (WGS) entry which is preliminary data.</text>
</comment>
<evidence type="ECO:0000313" key="1">
    <source>
        <dbReference type="EMBL" id="KAJ1675978.1"/>
    </source>
</evidence>
<organism evidence="1 2">
    <name type="scientific">Spiromyces aspiralis</name>
    <dbReference type="NCBI Taxonomy" id="68401"/>
    <lineage>
        <taxon>Eukaryota</taxon>
        <taxon>Fungi</taxon>
        <taxon>Fungi incertae sedis</taxon>
        <taxon>Zoopagomycota</taxon>
        <taxon>Kickxellomycotina</taxon>
        <taxon>Kickxellomycetes</taxon>
        <taxon>Kickxellales</taxon>
        <taxon>Kickxellaceae</taxon>
        <taxon>Spiromyces</taxon>
    </lineage>
</organism>
<keyword evidence="2" id="KW-1185">Reference proteome</keyword>
<reference evidence="1" key="1">
    <citation type="submission" date="2022-06" db="EMBL/GenBank/DDBJ databases">
        <title>Phylogenomic reconstructions and comparative analyses of Kickxellomycotina fungi.</title>
        <authorList>
            <person name="Reynolds N.K."/>
            <person name="Stajich J.E."/>
            <person name="Barry K."/>
            <person name="Grigoriev I.V."/>
            <person name="Crous P."/>
            <person name="Smith M.E."/>
        </authorList>
    </citation>
    <scope>NUCLEOTIDE SEQUENCE</scope>
    <source>
        <strain evidence="1">RSA 2271</strain>
    </source>
</reference>
<protein>
    <submittedName>
        <fullName evidence="1">Uncharacterized protein</fullName>
    </submittedName>
</protein>
<proteinExistence type="predicted"/>
<name>A0ACC1HJM9_9FUNG</name>
<dbReference type="EMBL" id="JAMZIH010005147">
    <property type="protein sequence ID" value="KAJ1675978.1"/>
    <property type="molecule type" value="Genomic_DNA"/>
</dbReference>
<dbReference type="Proteomes" id="UP001145114">
    <property type="component" value="Unassembled WGS sequence"/>
</dbReference>